<proteinExistence type="predicted"/>
<dbReference type="AlphaFoldDB" id="A0A1V9YF31"/>
<organism evidence="1 2">
    <name type="scientific">Achlya hypogyna</name>
    <name type="common">Oomycete</name>
    <name type="synonym">Protoachlya hypogyna</name>
    <dbReference type="NCBI Taxonomy" id="1202772"/>
    <lineage>
        <taxon>Eukaryota</taxon>
        <taxon>Sar</taxon>
        <taxon>Stramenopiles</taxon>
        <taxon>Oomycota</taxon>
        <taxon>Saprolegniomycetes</taxon>
        <taxon>Saprolegniales</taxon>
        <taxon>Achlyaceae</taxon>
        <taxon>Achlya</taxon>
    </lineage>
</organism>
<dbReference type="EMBL" id="JNBR01001881">
    <property type="protein sequence ID" value="OQR84363.1"/>
    <property type="molecule type" value="Genomic_DNA"/>
</dbReference>
<evidence type="ECO:0008006" key="3">
    <source>
        <dbReference type="Google" id="ProtNLM"/>
    </source>
</evidence>
<accession>A0A1V9YF31</accession>
<protein>
    <recommendedName>
        <fullName evidence="3">Tyr recombinase domain-containing protein</fullName>
    </recommendedName>
</protein>
<sequence length="128" mass="14304">MCRGRSTQTIHLEHLSVHAEAIGIIFCKPKTDQSATKRRGPATFTATQWKRRHLFPGSAQKDRFGKQLSNLLSDSHTPCGRAEYGTHSIRKGAVTFVCWGITSGLSIISVCLRCGWSLGNVLERFMHY</sequence>
<dbReference type="Proteomes" id="UP000243579">
    <property type="component" value="Unassembled WGS sequence"/>
</dbReference>
<gene>
    <name evidence="1" type="ORF">ACHHYP_20680</name>
</gene>
<dbReference type="OrthoDB" id="78568at2759"/>
<reference evidence="1 2" key="1">
    <citation type="journal article" date="2014" name="Genome Biol. Evol.">
        <title>The secreted proteins of Achlya hypogyna and Thraustotheca clavata identify the ancestral oomycete secretome and reveal gene acquisitions by horizontal gene transfer.</title>
        <authorList>
            <person name="Misner I."/>
            <person name="Blouin N."/>
            <person name="Leonard G."/>
            <person name="Richards T.A."/>
            <person name="Lane C.E."/>
        </authorList>
    </citation>
    <scope>NUCLEOTIDE SEQUENCE [LARGE SCALE GENOMIC DNA]</scope>
    <source>
        <strain evidence="1 2">ATCC 48635</strain>
    </source>
</reference>
<evidence type="ECO:0000313" key="1">
    <source>
        <dbReference type="EMBL" id="OQR84363.1"/>
    </source>
</evidence>
<keyword evidence="2" id="KW-1185">Reference proteome</keyword>
<name>A0A1V9YF31_ACHHY</name>
<comment type="caution">
    <text evidence="1">The sequence shown here is derived from an EMBL/GenBank/DDBJ whole genome shotgun (WGS) entry which is preliminary data.</text>
</comment>
<evidence type="ECO:0000313" key="2">
    <source>
        <dbReference type="Proteomes" id="UP000243579"/>
    </source>
</evidence>